<sequence>LQAPRVASLGPSTGGLRSWLFAPPALGAEPSSPAAVSISLTGAPDSATPSPAHPPHGRRAQVLQGSLSGLLSLDSSPSSLPWEDHNVDPRQLDHSTCWSEDPAAGSPDTNPPERKQTDVQVYLRMRPTPEPTPLLGVRGEHKNILVARLPRKEDDLIQGVVDNSKQEHTFHFDAVFPMDTTQEKVFEVVAIPVLHNLMKGINGTIFAYGQTGTGKTFTITGGAESYNDRGIIPRALSFIFSHIKQDGLAQYSVAISYLEIYQDKGYDLLTKAQADARRIDDLQKASSPRLNDKGSHIEDQDGNLVLRGLSVNTATTEEEALHLLFLGDTNRIVAETPLNDSSTRSHCTFIIWIEAREPGSSVMRKSKLHLVDLAGSERVKQSGTIPNETVFREACSINLALHYLEQVIVALHERATGRRVHVPYRNSMMTTVLRDSLGGNCQTVMIATVTPERDSMPETVSTCRFAQAVARIENQAVVNEEVDPSVLIKRLTRENEELREQLQYMKSHTAIQLRQGDDLTEEERKKCEDYVDAYIEAYSEDPEARPLLGPDVEKIRFAFKVFRDRCIQMKKGLLAPSAKYAHSGPTGTDDPPGGQHAVSFGVKSEHQCEVAKLKLHVQQRDAEIAILIDMLNRNGISPVPDSKGRPGVHGSHGFLRSFFCKRSAKRTPLGGRGLGARSACQSPSDCLPCTSAPMCGAH</sequence>
<evidence type="ECO:0000313" key="8">
    <source>
        <dbReference type="Proteomes" id="UP000221165"/>
    </source>
</evidence>
<protein>
    <recommendedName>
        <fullName evidence="4">Kinesin-like protein</fullName>
    </recommendedName>
</protein>
<keyword evidence="3 4" id="KW-0505">Motor protein</keyword>
<evidence type="ECO:0000256" key="4">
    <source>
        <dbReference type="RuleBase" id="RU000394"/>
    </source>
</evidence>
<dbReference type="GeneID" id="94426691"/>
<feature type="compositionally biased region" description="Basic and acidic residues" evidence="5">
    <location>
        <begin position="82"/>
        <end position="93"/>
    </location>
</feature>
<dbReference type="VEuPathDB" id="ToxoDB:CSUI_003282"/>
<feature type="domain" description="Kinesin motor" evidence="6">
    <location>
        <begin position="118"/>
        <end position="472"/>
    </location>
</feature>
<dbReference type="InterPro" id="IPR036961">
    <property type="entry name" value="Kinesin_motor_dom_sf"/>
</dbReference>
<dbReference type="GO" id="GO:0005874">
    <property type="term" value="C:microtubule"/>
    <property type="evidence" value="ECO:0007669"/>
    <property type="project" value="UniProtKB-KW"/>
</dbReference>
<gene>
    <name evidence="7" type="ORF">CSUI_003282</name>
</gene>
<proteinExistence type="inferred from homology"/>
<evidence type="ECO:0000256" key="3">
    <source>
        <dbReference type="PROSITE-ProRule" id="PRU00283"/>
    </source>
</evidence>
<keyword evidence="2 3" id="KW-0067">ATP-binding</keyword>
<feature type="region of interest" description="Disordered" evidence="5">
    <location>
        <begin position="74"/>
        <end position="115"/>
    </location>
</feature>
<feature type="non-terminal residue" evidence="7">
    <location>
        <position position="1"/>
    </location>
</feature>
<dbReference type="GO" id="GO:0008017">
    <property type="term" value="F:microtubule binding"/>
    <property type="evidence" value="ECO:0007669"/>
    <property type="project" value="InterPro"/>
</dbReference>
<dbReference type="PANTHER" id="PTHR47968:SF67">
    <property type="entry name" value="KINESIN MOTOR DOMAIN-CONTAINING PROTEIN"/>
    <property type="match status" value="1"/>
</dbReference>
<dbReference type="SUPFAM" id="SSF52540">
    <property type="entry name" value="P-loop containing nucleoside triphosphate hydrolases"/>
    <property type="match status" value="1"/>
</dbReference>
<evidence type="ECO:0000259" key="6">
    <source>
        <dbReference type="PROSITE" id="PS50067"/>
    </source>
</evidence>
<feature type="binding site" evidence="3">
    <location>
        <begin position="209"/>
        <end position="216"/>
    </location>
    <ligand>
        <name>ATP</name>
        <dbReference type="ChEBI" id="CHEBI:30616"/>
    </ligand>
</feature>
<feature type="region of interest" description="Disordered" evidence="5">
    <location>
        <begin position="1"/>
        <end position="59"/>
    </location>
</feature>
<comment type="similarity">
    <text evidence="3 4">Belongs to the TRAFAC class myosin-kinesin ATPase superfamily. Kinesin family.</text>
</comment>
<evidence type="ECO:0000256" key="2">
    <source>
        <dbReference type="ARBA" id="ARBA00022840"/>
    </source>
</evidence>
<dbReference type="PROSITE" id="PS00411">
    <property type="entry name" value="KINESIN_MOTOR_1"/>
    <property type="match status" value="1"/>
</dbReference>
<keyword evidence="8" id="KW-1185">Reference proteome</keyword>
<dbReference type="EMBL" id="MIGC01001436">
    <property type="protein sequence ID" value="PHJ22865.1"/>
    <property type="molecule type" value="Genomic_DNA"/>
</dbReference>
<accession>A0A2C6L5I3</accession>
<comment type="caution">
    <text evidence="7">The sequence shown here is derived from an EMBL/GenBank/DDBJ whole genome shotgun (WGS) entry which is preliminary data.</text>
</comment>
<name>A0A2C6L5I3_9APIC</name>
<dbReference type="Proteomes" id="UP000221165">
    <property type="component" value="Unassembled WGS sequence"/>
</dbReference>
<dbReference type="PROSITE" id="PS50067">
    <property type="entry name" value="KINESIN_MOTOR_2"/>
    <property type="match status" value="1"/>
</dbReference>
<dbReference type="GO" id="GO:0003777">
    <property type="term" value="F:microtubule motor activity"/>
    <property type="evidence" value="ECO:0007669"/>
    <property type="project" value="InterPro"/>
</dbReference>
<keyword evidence="1 3" id="KW-0547">Nucleotide-binding</keyword>
<dbReference type="PRINTS" id="PR00380">
    <property type="entry name" value="KINESINHEAVY"/>
</dbReference>
<evidence type="ECO:0000256" key="5">
    <source>
        <dbReference type="SAM" id="MobiDB-lite"/>
    </source>
</evidence>
<evidence type="ECO:0000313" key="7">
    <source>
        <dbReference type="EMBL" id="PHJ22865.1"/>
    </source>
</evidence>
<dbReference type="InterPro" id="IPR027417">
    <property type="entry name" value="P-loop_NTPase"/>
</dbReference>
<dbReference type="RefSeq" id="XP_067924542.1">
    <property type="nucleotide sequence ID" value="XM_068063480.1"/>
</dbReference>
<dbReference type="InterPro" id="IPR019821">
    <property type="entry name" value="Kinesin_motor_CS"/>
</dbReference>
<organism evidence="7 8">
    <name type="scientific">Cystoisospora suis</name>
    <dbReference type="NCBI Taxonomy" id="483139"/>
    <lineage>
        <taxon>Eukaryota</taxon>
        <taxon>Sar</taxon>
        <taxon>Alveolata</taxon>
        <taxon>Apicomplexa</taxon>
        <taxon>Conoidasida</taxon>
        <taxon>Coccidia</taxon>
        <taxon>Eucoccidiorida</taxon>
        <taxon>Eimeriorina</taxon>
        <taxon>Sarcocystidae</taxon>
        <taxon>Cystoisospora</taxon>
    </lineage>
</organism>
<dbReference type="InterPro" id="IPR027640">
    <property type="entry name" value="Kinesin-like_fam"/>
</dbReference>
<keyword evidence="4" id="KW-0493">Microtubule</keyword>
<dbReference type="PANTHER" id="PTHR47968">
    <property type="entry name" value="CENTROMERE PROTEIN E"/>
    <property type="match status" value="1"/>
</dbReference>
<dbReference type="Gene3D" id="3.40.850.10">
    <property type="entry name" value="Kinesin motor domain"/>
    <property type="match status" value="1"/>
</dbReference>
<evidence type="ECO:0000256" key="1">
    <source>
        <dbReference type="ARBA" id="ARBA00022741"/>
    </source>
</evidence>
<dbReference type="AlphaFoldDB" id="A0A2C6L5I3"/>
<dbReference type="InterPro" id="IPR001752">
    <property type="entry name" value="Kinesin_motor_dom"/>
</dbReference>
<reference evidence="7 8" key="1">
    <citation type="journal article" date="2017" name="Int. J. Parasitol.">
        <title>The genome of the protozoan parasite Cystoisospora suis and a reverse vaccinology approach to identify vaccine candidates.</title>
        <authorList>
            <person name="Palmieri N."/>
            <person name="Shrestha A."/>
            <person name="Ruttkowski B."/>
            <person name="Beck T."/>
            <person name="Vogl C."/>
            <person name="Tomley F."/>
            <person name="Blake D.P."/>
            <person name="Joachim A."/>
        </authorList>
    </citation>
    <scope>NUCLEOTIDE SEQUENCE [LARGE SCALE GENOMIC DNA]</scope>
    <source>
        <strain evidence="7 8">Wien I</strain>
    </source>
</reference>
<dbReference type="GO" id="GO:0005524">
    <property type="term" value="F:ATP binding"/>
    <property type="evidence" value="ECO:0007669"/>
    <property type="project" value="UniProtKB-UniRule"/>
</dbReference>
<dbReference type="OrthoDB" id="3176171at2759"/>
<dbReference type="SMART" id="SM00129">
    <property type="entry name" value="KISc"/>
    <property type="match status" value="1"/>
</dbReference>
<dbReference type="GO" id="GO:0007018">
    <property type="term" value="P:microtubule-based movement"/>
    <property type="evidence" value="ECO:0007669"/>
    <property type="project" value="InterPro"/>
</dbReference>
<dbReference type="Pfam" id="PF00225">
    <property type="entry name" value="Kinesin"/>
    <property type="match status" value="1"/>
</dbReference>